<sequence length="530" mass="57507">MQTPRLSDERLVHIARWATGRMARLEHPVLAERVLGVAGHRIQDPRTRADVLAEAAEARLGLGYAPRHLTQACAAELACADAELKAGRRKAAAASAAKALILAFHRVAHLDGLSSPLATDPSRFTAPLRRSRTLRALRAPRGRRAPAAGPPGDRPVRLLFVHSGNDNFLPAVLDRYRRRPDTEVRVLNTATDPVTAPLAKGMGRMIACGIGVRSGYADQAEEALRPHLDWADVVFVDWCTAAAAFLTLVDPGTTRVVVRLHSFEVFSYWPHLVDFSRVDDLVFVSEHLRDLAVAALPRLREADAPATHVIDNAVDLVRFSLPKTPEARFTLGLVGVGQVAKDPRWALEVLRILRRTDERYRLRLIGAPMDPGTGPALARYHAAYAEELAPLVAADAVHMSGQTEDVRAELTEVGLILSTSVRESWHLGLVEGAASGAVPVVRNWPFFADGPHGAHSLFPRAWVVSTPQEAAARILAVNESGEAWLKAGHEASEHAISSWGWGTVGPRFDALLPAASTVIPAQRALPTNVE</sequence>
<comment type="caution">
    <text evidence="1">The sequence shown here is derived from an EMBL/GenBank/DDBJ whole genome shotgun (WGS) entry which is preliminary data.</text>
</comment>
<reference evidence="1" key="1">
    <citation type="submission" date="2018-10" db="EMBL/GenBank/DDBJ databases">
        <authorList>
            <person name="Hariharan J."/>
            <person name="Choudoir M.J."/>
            <person name="Diebold P."/>
            <person name="Panke-Buisse K."/>
            <person name="Campbell A.N."/>
            <person name="Buckley D.H."/>
        </authorList>
    </citation>
    <scope>NUCLEOTIDE SEQUENCE</scope>
    <source>
        <strain evidence="1">Gb1</strain>
    </source>
</reference>
<name>A0A652KL56_9ACTN</name>
<organism evidence="1">
    <name type="scientific">Streptomyces sp. gb1(2016)</name>
    <dbReference type="NCBI Taxonomy" id="1828321"/>
    <lineage>
        <taxon>Bacteria</taxon>
        <taxon>Bacillati</taxon>
        <taxon>Actinomycetota</taxon>
        <taxon>Actinomycetes</taxon>
        <taxon>Kitasatosporales</taxon>
        <taxon>Streptomycetaceae</taxon>
        <taxon>Streptomyces</taxon>
    </lineage>
</organism>
<proteinExistence type="predicted"/>
<dbReference type="RefSeq" id="WP_147985129.1">
    <property type="nucleotide sequence ID" value="NZ_RDBM01000037.1"/>
</dbReference>
<accession>A0A652KL56</accession>
<dbReference type="AlphaFoldDB" id="A0A652KL56"/>
<dbReference type="Gene3D" id="3.40.50.2000">
    <property type="entry name" value="Glycogen Phosphorylase B"/>
    <property type="match status" value="1"/>
</dbReference>
<protein>
    <recommendedName>
        <fullName evidence="2">Glycosyltransferase family 1 protein</fullName>
    </recommendedName>
</protein>
<dbReference type="EMBL" id="RDBM01000037">
    <property type="protein sequence ID" value="TXS24306.1"/>
    <property type="molecule type" value="Genomic_DNA"/>
</dbReference>
<dbReference type="SUPFAM" id="SSF53756">
    <property type="entry name" value="UDP-Glycosyltransferase/glycogen phosphorylase"/>
    <property type="match status" value="1"/>
</dbReference>
<gene>
    <name evidence="1" type="ORF">EAO74_27980</name>
</gene>
<evidence type="ECO:0008006" key="2">
    <source>
        <dbReference type="Google" id="ProtNLM"/>
    </source>
</evidence>
<evidence type="ECO:0000313" key="1">
    <source>
        <dbReference type="EMBL" id="TXS24306.1"/>
    </source>
</evidence>